<dbReference type="InterPro" id="IPR041492">
    <property type="entry name" value="HAD_2"/>
</dbReference>
<organism evidence="1 2">
    <name type="scientific">Tannerella sp. oral taxon BU063 isolate Cell 2</name>
    <dbReference type="NCBI Taxonomy" id="1411148"/>
    <lineage>
        <taxon>Bacteria</taxon>
        <taxon>Pseudomonadati</taxon>
        <taxon>Bacteroidota</taxon>
        <taxon>Bacteroidia</taxon>
        <taxon>Bacteroidales</taxon>
        <taxon>Tannerellaceae</taxon>
        <taxon>Tannerella</taxon>
    </lineage>
</organism>
<dbReference type="SFLD" id="SFLDG01129">
    <property type="entry name" value="C1.5:_HAD__Beta-PGM__Phosphata"/>
    <property type="match status" value="1"/>
</dbReference>
<dbReference type="SUPFAM" id="SSF56784">
    <property type="entry name" value="HAD-like"/>
    <property type="match status" value="1"/>
</dbReference>
<dbReference type="Gene3D" id="3.40.50.1000">
    <property type="entry name" value="HAD superfamily/HAD-like"/>
    <property type="match status" value="1"/>
</dbReference>
<dbReference type="Proteomes" id="UP000018837">
    <property type="component" value="Unassembled WGS sequence"/>
</dbReference>
<dbReference type="InterPro" id="IPR036412">
    <property type="entry name" value="HAD-like_sf"/>
</dbReference>
<dbReference type="Pfam" id="PF13419">
    <property type="entry name" value="HAD_2"/>
    <property type="match status" value="1"/>
</dbReference>
<dbReference type="SFLD" id="SFLDS00003">
    <property type="entry name" value="Haloacid_Dehalogenase"/>
    <property type="match status" value="1"/>
</dbReference>
<dbReference type="InterPro" id="IPR006439">
    <property type="entry name" value="HAD-SF_hydro_IA"/>
</dbReference>
<evidence type="ECO:0000313" key="2">
    <source>
        <dbReference type="Proteomes" id="UP000018837"/>
    </source>
</evidence>
<dbReference type="AlphaFoldDB" id="W2C472"/>
<dbReference type="EMBL" id="AYUF01000486">
    <property type="protein sequence ID" value="ETK01267.1"/>
    <property type="molecule type" value="Genomic_DNA"/>
</dbReference>
<dbReference type="GO" id="GO:0006281">
    <property type="term" value="P:DNA repair"/>
    <property type="evidence" value="ECO:0007669"/>
    <property type="project" value="TreeGrafter"/>
</dbReference>
<name>W2C472_9BACT</name>
<proteinExistence type="predicted"/>
<dbReference type="InterPro" id="IPR023198">
    <property type="entry name" value="PGP-like_dom2"/>
</dbReference>
<dbReference type="PATRIC" id="fig|1411148.3.peg.1723"/>
<protein>
    <submittedName>
        <fullName evidence="1">Phosphoglycolate phosphatase</fullName>
    </submittedName>
</protein>
<dbReference type="PANTHER" id="PTHR43434">
    <property type="entry name" value="PHOSPHOGLYCOLATE PHOSPHATASE"/>
    <property type="match status" value="1"/>
</dbReference>
<comment type="caution">
    <text evidence="1">The sequence shown here is derived from an EMBL/GenBank/DDBJ whole genome shotgun (WGS) entry which is preliminary data.</text>
</comment>
<accession>W2C472</accession>
<evidence type="ECO:0000313" key="1">
    <source>
        <dbReference type="EMBL" id="ETK01267.1"/>
    </source>
</evidence>
<dbReference type="NCBIfam" id="TIGR01549">
    <property type="entry name" value="HAD-SF-IA-v1"/>
    <property type="match status" value="1"/>
</dbReference>
<dbReference type="InterPro" id="IPR023214">
    <property type="entry name" value="HAD_sf"/>
</dbReference>
<dbReference type="InterPro" id="IPR050155">
    <property type="entry name" value="HAD-like_hydrolase_sf"/>
</dbReference>
<dbReference type="FunFam" id="3.40.50.1000:FF:000022">
    <property type="entry name" value="Phosphoglycolate phosphatase"/>
    <property type="match status" value="1"/>
</dbReference>
<dbReference type="SFLD" id="SFLDG01135">
    <property type="entry name" value="C1.5.6:_HAD__Beta-PGM__Phospha"/>
    <property type="match status" value="1"/>
</dbReference>
<dbReference type="PANTHER" id="PTHR43434:SF24">
    <property type="entry name" value="HYDROLASE-RELATED"/>
    <property type="match status" value="1"/>
</dbReference>
<reference evidence="1 2" key="1">
    <citation type="submission" date="2013-11" db="EMBL/GenBank/DDBJ databases">
        <title>Single cell genomics of uncultured Tannerella BU063 (oral taxon 286).</title>
        <authorList>
            <person name="Beall C.J."/>
            <person name="Campbell A.G."/>
            <person name="Griffen A.L."/>
            <person name="Podar M."/>
            <person name="Leys E.J."/>
        </authorList>
    </citation>
    <scope>NUCLEOTIDE SEQUENCE [LARGE SCALE GENOMIC DNA]</scope>
    <source>
        <strain evidence="1">Cell 2</strain>
    </source>
</reference>
<dbReference type="GO" id="GO:0005829">
    <property type="term" value="C:cytosol"/>
    <property type="evidence" value="ECO:0007669"/>
    <property type="project" value="TreeGrafter"/>
</dbReference>
<dbReference type="Gene3D" id="1.10.150.240">
    <property type="entry name" value="Putative phosphatase, domain 2"/>
    <property type="match status" value="1"/>
</dbReference>
<dbReference type="NCBIfam" id="TIGR01509">
    <property type="entry name" value="HAD-SF-IA-v3"/>
    <property type="match status" value="1"/>
</dbReference>
<dbReference type="GO" id="GO:0008967">
    <property type="term" value="F:phosphoglycolate phosphatase activity"/>
    <property type="evidence" value="ECO:0007669"/>
    <property type="project" value="TreeGrafter"/>
</dbReference>
<sequence length="219" mass="23761">MPIQLIILDFDGTLADTRDNIVRTLQASMHQLGLPVADEAACASTIGLKLDDACRHLYPDGPADLADRFVETYREIFFRNKESLVPAPFPHVLSTLRQLRQRGVVLTIASSRGTGSLHTFIDAMGLRDCISYVLGADSVEHTKPHPEPVLRTLRETGIDAAHTLVVGDMPVDILMGRNAGVQTCGVTYGNATRDQLQAAGADFLIDDFAELGVYGSTQV</sequence>
<gene>
    <name evidence="1" type="ORF">N425_10630</name>
</gene>